<dbReference type="Gene3D" id="3.30.420.10">
    <property type="entry name" value="Ribonuclease H-like superfamily/Ribonuclease H"/>
    <property type="match status" value="1"/>
</dbReference>
<dbReference type="EMBL" id="KN831768">
    <property type="protein sequence ID" value="KIM49646.1"/>
    <property type="molecule type" value="Genomic_DNA"/>
</dbReference>
<feature type="domain" description="Piwi" evidence="1">
    <location>
        <begin position="488"/>
        <end position="795"/>
    </location>
</feature>
<evidence type="ECO:0000313" key="3">
    <source>
        <dbReference type="Proteomes" id="UP000053424"/>
    </source>
</evidence>
<dbReference type="PANTHER" id="PTHR22891">
    <property type="entry name" value="EUKARYOTIC TRANSLATION INITIATION FACTOR 2C"/>
    <property type="match status" value="1"/>
</dbReference>
<evidence type="ECO:0000313" key="2">
    <source>
        <dbReference type="EMBL" id="KIM49646.1"/>
    </source>
</evidence>
<dbReference type="SMART" id="SM00950">
    <property type="entry name" value="Piwi"/>
    <property type="match status" value="1"/>
</dbReference>
<dbReference type="Proteomes" id="UP000053424">
    <property type="component" value="Unassembled WGS sequence"/>
</dbReference>
<reference evidence="3" key="2">
    <citation type="submission" date="2015-01" db="EMBL/GenBank/DDBJ databases">
        <title>Evolutionary Origins and Diversification of the Mycorrhizal Mutualists.</title>
        <authorList>
            <consortium name="DOE Joint Genome Institute"/>
            <consortium name="Mycorrhizal Genomics Consortium"/>
            <person name="Kohler A."/>
            <person name="Kuo A."/>
            <person name="Nagy L.G."/>
            <person name="Floudas D."/>
            <person name="Copeland A."/>
            <person name="Barry K.W."/>
            <person name="Cichocki N."/>
            <person name="Veneault-Fourrey C."/>
            <person name="LaButti K."/>
            <person name="Lindquist E.A."/>
            <person name="Lipzen A."/>
            <person name="Lundell T."/>
            <person name="Morin E."/>
            <person name="Murat C."/>
            <person name="Riley R."/>
            <person name="Ohm R."/>
            <person name="Sun H."/>
            <person name="Tunlid A."/>
            <person name="Henrissat B."/>
            <person name="Grigoriev I.V."/>
            <person name="Hibbett D.S."/>
            <person name="Martin F."/>
        </authorList>
    </citation>
    <scope>NUCLEOTIDE SEQUENCE [LARGE SCALE GENOMIC DNA]</scope>
    <source>
        <strain evidence="3">h7</strain>
    </source>
</reference>
<dbReference type="CDD" id="cd02846">
    <property type="entry name" value="PAZ_argonaute_like"/>
    <property type="match status" value="1"/>
</dbReference>
<dbReference type="InterPro" id="IPR012337">
    <property type="entry name" value="RNaseH-like_sf"/>
</dbReference>
<dbReference type="PROSITE" id="PS50822">
    <property type="entry name" value="PIWI"/>
    <property type="match status" value="1"/>
</dbReference>
<dbReference type="Pfam" id="PF02171">
    <property type="entry name" value="Piwi"/>
    <property type="match status" value="1"/>
</dbReference>
<dbReference type="Pfam" id="PF02170">
    <property type="entry name" value="PAZ"/>
    <property type="match status" value="1"/>
</dbReference>
<dbReference type="InterPro" id="IPR003165">
    <property type="entry name" value="Piwi"/>
</dbReference>
<dbReference type="InterPro" id="IPR036085">
    <property type="entry name" value="PAZ_dom_sf"/>
</dbReference>
<sequence>MKCLFGIFWHRVAVTFQPVLDKKMRSKRLELFQHLQNRVYAKEFKVRGVYDGNNIMYIPQRLPSDRTFYVKLGNDEPVAPQTAGSFAIRFTLTSSAVIRPRDVEDLILNKQTTTRAITATNLIQLVIRQGPNLENTNNGRAYFTEKGKRNLHSHGIELWRGVFQSVRPTLGRMILTVDTSVAAVYRDGSLMNVVMDFFGARAPRELVMDHQDPRFKRLEKFLNKVRVEVRTGSGGQRSRVKTIRGLEPMAGEFQFTNSNDELLTVKDYFQRFYNLRIEHSRIVGIRLSGRSGRDDVVPLELCRVLPGQLYKKKLPEELTKEMVTFSSVRPHDRQRMIQAEALNFRSEFIVESGMELDKRLLTVNAKVLRTPGIKFHPEQRTLVPEKGGWNVKAQKLNNPNPLRCWGVLNFCTGSLSIQDCMKRLERGLATCCMNLGIEVNPPLAGHEGRSHDVKRSLQEVVDTAIGVGQRTWGVSPEEAFQRVMRYLIIIVILPDKAGPIRNSVKHWGDTERGIATNCLRLDKVLKANDQYWNNVAIKLNARLGGCNSTAESPVMHQLKTQPFMIMGADVGHPGPGEQKPSITSLTFSYDKNATQYVALTSIQPPRMEIISDLEHFITKAMLVYAGRNPPPTRIIFFRDGVSEGEYEQVAQQEIKAITDAIDKLWASKNIKVAKPLLTFIVVGKRHHAVFFPAVAPPPNDPHKGNCPPGSVIDSEITHPTVRDFYLQSHGAIQGTSRSSHYIVLKDDNFNFNLQVIQELSYALCHVYAKATRSVSIPAPVYYADLVCSRGAFHMDPMALGFQFDDSASTASGSSQTFDLEAWKSAFKPLHPGLCERMYFL</sequence>
<dbReference type="InterPro" id="IPR036397">
    <property type="entry name" value="RNaseH_sf"/>
</dbReference>
<dbReference type="Pfam" id="PF08699">
    <property type="entry name" value="ArgoL1"/>
    <property type="match status" value="1"/>
</dbReference>
<dbReference type="AlphaFoldDB" id="A0A0C3D0N5"/>
<evidence type="ECO:0000259" key="1">
    <source>
        <dbReference type="PROSITE" id="PS50822"/>
    </source>
</evidence>
<dbReference type="STRING" id="686832.A0A0C3D0N5"/>
<dbReference type="InterPro" id="IPR014811">
    <property type="entry name" value="ArgoL1"/>
</dbReference>
<dbReference type="SUPFAM" id="SSF53098">
    <property type="entry name" value="Ribonuclease H-like"/>
    <property type="match status" value="1"/>
</dbReference>
<dbReference type="SMART" id="SM01163">
    <property type="entry name" value="DUF1785"/>
    <property type="match status" value="1"/>
</dbReference>
<reference evidence="2 3" key="1">
    <citation type="submission" date="2014-04" db="EMBL/GenBank/DDBJ databases">
        <authorList>
            <consortium name="DOE Joint Genome Institute"/>
            <person name="Kuo A."/>
            <person name="Gay G."/>
            <person name="Dore J."/>
            <person name="Kohler A."/>
            <person name="Nagy L.G."/>
            <person name="Floudas D."/>
            <person name="Copeland A."/>
            <person name="Barry K.W."/>
            <person name="Cichocki N."/>
            <person name="Veneault-Fourrey C."/>
            <person name="LaButti K."/>
            <person name="Lindquist E.A."/>
            <person name="Lipzen A."/>
            <person name="Lundell T."/>
            <person name="Morin E."/>
            <person name="Murat C."/>
            <person name="Sun H."/>
            <person name="Tunlid A."/>
            <person name="Henrissat B."/>
            <person name="Grigoriev I.V."/>
            <person name="Hibbett D.S."/>
            <person name="Martin F."/>
            <person name="Nordberg H.P."/>
            <person name="Cantor M.N."/>
            <person name="Hua S.X."/>
        </authorList>
    </citation>
    <scope>NUCLEOTIDE SEQUENCE [LARGE SCALE GENOMIC DNA]</scope>
    <source>
        <strain evidence="3">h7</strain>
    </source>
</reference>
<dbReference type="InterPro" id="IPR003100">
    <property type="entry name" value="PAZ_dom"/>
</dbReference>
<protein>
    <recommendedName>
        <fullName evidence="1">Piwi domain-containing protein</fullName>
    </recommendedName>
</protein>
<dbReference type="HOGENOM" id="CLU_004544_4_3_1"/>
<proteinExistence type="predicted"/>
<name>A0A0C3D0N5_HEBCY</name>
<dbReference type="OrthoDB" id="10252740at2759"/>
<accession>A0A0C3D0N5</accession>
<gene>
    <name evidence="2" type="ORF">M413DRAFT_113312</name>
</gene>
<dbReference type="Gene3D" id="2.170.260.10">
    <property type="entry name" value="paz domain"/>
    <property type="match status" value="1"/>
</dbReference>
<dbReference type="GO" id="GO:0003723">
    <property type="term" value="F:RNA binding"/>
    <property type="evidence" value="ECO:0007669"/>
    <property type="project" value="InterPro"/>
</dbReference>
<keyword evidence="3" id="KW-1185">Reference proteome</keyword>
<dbReference type="Gene3D" id="3.40.50.2300">
    <property type="match status" value="1"/>
</dbReference>
<dbReference type="SUPFAM" id="SSF101690">
    <property type="entry name" value="PAZ domain"/>
    <property type="match status" value="1"/>
</dbReference>
<organism evidence="2 3">
    <name type="scientific">Hebeloma cylindrosporum</name>
    <dbReference type="NCBI Taxonomy" id="76867"/>
    <lineage>
        <taxon>Eukaryota</taxon>
        <taxon>Fungi</taxon>
        <taxon>Dikarya</taxon>
        <taxon>Basidiomycota</taxon>
        <taxon>Agaricomycotina</taxon>
        <taxon>Agaricomycetes</taxon>
        <taxon>Agaricomycetidae</taxon>
        <taxon>Agaricales</taxon>
        <taxon>Agaricineae</taxon>
        <taxon>Hymenogastraceae</taxon>
        <taxon>Hebeloma</taxon>
    </lineage>
</organism>